<proteinExistence type="predicted"/>
<dbReference type="EMBL" id="BAAAHG010000063">
    <property type="protein sequence ID" value="GAA0929113.1"/>
    <property type="molecule type" value="Genomic_DNA"/>
</dbReference>
<evidence type="ECO:0000313" key="3">
    <source>
        <dbReference type="Proteomes" id="UP001501005"/>
    </source>
</evidence>
<gene>
    <name evidence="2" type="ORF">GCM10009549_51920</name>
</gene>
<organism evidence="2 3">
    <name type="scientific">Streptomyces thermoalcalitolerans</name>
    <dbReference type="NCBI Taxonomy" id="65605"/>
    <lineage>
        <taxon>Bacteria</taxon>
        <taxon>Bacillati</taxon>
        <taxon>Actinomycetota</taxon>
        <taxon>Actinomycetes</taxon>
        <taxon>Kitasatosporales</taxon>
        <taxon>Streptomycetaceae</taxon>
        <taxon>Streptomyces</taxon>
    </lineage>
</organism>
<accession>A0ABN1PJH6</accession>
<dbReference type="Proteomes" id="UP001501005">
    <property type="component" value="Unassembled WGS sequence"/>
</dbReference>
<reference evidence="2 3" key="1">
    <citation type="journal article" date="2019" name="Int. J. Syst. Evol. Microbiol.">
        <title>The Global Catalogue of Microorganisms (GCM) 10K type strain sequencing project: providing services to taxonomists for standard genome sequencing and annotation.</title>
        <authorList>
            <consortium name="The Broad Institute Genomics Platform"/>
            <consortium name="The Broad Institute Genome Sequencing Center for Infectious Disease"/>
            <person name="Wu L."/>
            <person name="Ma J."/>
        </authorList>
    </citation>
    <scope>NUCLEOTIDE SEQUENCE [LARGE SCALE GENOMIC DNA]</scope>
    <source>
        <strain evidence="2 3">JCM 10673</strain>
    </source>
</reference>
<sequence>MLGAGNDGAKGGAKKEGTPKASLATLSNRAVDTCSPITASWCVVQ</sequence>
<keyword evidence="3" id="KW-1185">Reference proteome</keyword>
<evidence type="ECO:0000256" key="1">
    <source>
        <dbReference type="SAM" id="MobiDB-lite"/>
    </source>
</evidence>
<evidence type="ECO:0000313" key="2">
    <source>
        <dbReference type="EMBL" id="GAA0929113.1"/>
    </source>
</evidence>
<feature type="compositionally biased region" description="Gly residues" evidence="1">
    <location>
        <begin position="1"/>
        <end position="11"/>
    </location>
</feature>
<name>A0ABN1PJH6_9ACTN</name>
<comment type="caution">
    <text evidence="2">The sequence shown here is derived from an EMBL/GenBank/DDBJ whole genome shotgun (WGS) entry which is preliminary data.</text>
</comment>
<protein>
    <submittedName>
        <fullName evidence="2">Uncharacterized protein</fullName>
    </submittedName>
</protein>
<feature type="region of interest" description="Disordered" evidence="1">
    <location>
        <begin position="1"/>
        <end position="22"/>
    </location>
</feature>